<evidence type="ECO:0000256" key="1">
    <source>
        <dbReference type="SAM" id="Phobius"/>
    </source>
</evidence>
<dbReference type="GO" id="GO:0005886">
    <property type="term" value="C:plasma membrane"/>
    <property type="evidence" value="ECO:0007669"/>
    <property type="project" value="TreeGrafter"/>
</dbReference>
<evidence type="ECO:0000313" key="3">
    <source>
        <dbReference type="EMBL" id="PIT16892.1"/>
    </source>
</evidence>
<dbReference type="InterPro" id="IPR052894">
    <property type="entry name" value="AsmA-related"/>
</dbReference>
<feature type="transmembrane region" description="Helical" evidence="1">
    <location>
        <begin position="12"/>
        <end position="37"/>
    </location>
</feature>
<dbReference type="InterPro" id="IPR007844">
    <property type="entry name" value="AsmA"/>
</dbReference>
<keyword evidence="1" id="KW-1133">Transmembrane helix</keyword>
<gene>
    <name evidence="3" type="ORF">BGI32_03520</name>
</gene>
<reference evidence="3 4" key="1">
    <citation type="journal article" date="2017" name="MBio">
        <title>Type VI secretion-mediated competition in the bee gut microbiome.</title>
        <authorList>
            <person name="Steele M.I."/>
            <person name="Kwong W.K."/>
            <person name="Powell J.E."/>
            <person name="Whiteley M."/>
            <person name="Moran N.A."/>
        </authorList>
    </citation>
    <scope>NUCLEOTIDE SEQUENCE [LARGE SCALE GENOMIC DNA]</scope>
    <source>
        <strain evidence="3 4">App2-2</strain>
    </source>
</reference>
<feature type="domain" description="AsmA" evidence="2">
    <location>
        <begin position="12"/>
        <end position="616"/>
    </location>
</feature>
<dbReference type="Proteomes" id="UP000231293">
    <property type="component" value="Unassembled WGS sequence"/>
</dbReference>
<protein>
    <recommendedName>
        <fullName evidence="2">AsmA domain-containing protein</fullName>
    </recommendedName>
</protein>
<dbReference type="AlphaFoldDB" id="A0A2N9WVA7"/>
<dbReference type="PANTHER" id="PTHR30441">
    <property type="entry name" value="DUF748 DOMAIN-CONTAINING PROTEIN"/>
    <property type="match status" value="1"/>
</dbReference>
<evidence type="ECO:0000313" key="4">
    <source>
        <dbReference type="Proteomes" id="UP000231293"/>
    </source>
</evidence>
<dbReference type="PANTHER" id="PTHR30441:SF4">
    <property type="entry name" value="PROTEIN ASMA"/>
    <property type="match status" value="1"/>
</dbReference>
<proteinExistence type="predicted"/>
<dbReference type="GO" id="GO:0090313">
    <property type="term" value="P:regulation of protein targeting to membrane"/>
    <property type="evidence" value="ECO:0007669"/>
    <property type="project" value="TreeGrafter"/>
</dbReference>
<dbReference type="EMBL" id="MDVB01000048">
    <property type="protein sequence ID" value="PIT16892.1"/>
    <property type="molecule type" value="Genomic_DNA"/>
</dbReference>
<accession>A0A2N9WVA7</accession>
<keyword evidence="1" id="KW-0812">Transmembrane</keyword>
<dbReference type="Pfam" id="PF05170">
    <property type="entry name" value="AsmA"/>
    <property type="match status" value="1"/>
</dbReference>
<sequence length="720" mass="81961">MISLLHSGKFWLKLMVFSCLGIFLLLAIDMAVLHYLFNAEEINKRANALVAESGRQVVFDPDISRSIFPRPTVTLHQVHIQNKATKTDDINIDNMKIGLGWQSLFGRLTIEKLQLMDTDINLIRNSQGHWNLVDLWQKSHKGKKLQINRLILDNASFRIHDGINLQQINQFNLRWQNLGSTSMLQLNGVLSGEGMQTTQCQLSAVFHPDAVMQWQDVKLDVKTSLPTLGDSNGQWHFDARWLPQQQLFQTSAVQWQWHSQRNQLHVTGNGQNWQVGWAKLFLPQLNGVATAQIGDNEINATLSASNTSWLQNHWSLPQFQIDSGWQSHLYQTALTLRGQLSWLDMLHWKIDNFSINSHQDTVDALPNSRFISDLSGTVQGDNAGNGQLNLQGQFDNQPINIALDYQTDRHLGKISGNIHLVQLNLRPYLETTTDLLPVDWQQLWLRWFRNNSVNTQLAIDSILTPTVQLNQFKTQLALDARTFTLNPISLQIYGGSSNGMLQVSNTNPLTWKVQQHANRVQMKSFLQDTFGLHNLDGKGDADIDFYGVGISRQQWLSSLSGQAHIQINQGVWNGIDINNILQNSDNQTTVAYNETSQTPFRFIRLAIPLNNGYTKNSRIELHADNFDIKGTGSVKWLQQQMDYNVLIATRRAKQQNLLPLRINGSFTRPAFTIDYQRLTAGLHTSQQKQDSLRQTLQQQWLWLNQGSSASSENHEPAHQP</sequence>
<evidence type="ECO:0000259" key="2">
    <source>
        <dbReference type="Pfam" id="PF05170"/>
    </source>
</evidence>
<name>A0A2N9WVA7_9NEIS</name>
<keyword evidence="1" id="KW-0472">Membrane</keyword>
<comment type="caution">
    <text evidence="3">The sequence shown here is derived from an EMBL/GenBank/DDBJ whole genome shotgun (WGS) entry which is preliminary data.</text>
</comment>
<organism evidence="3 4">
    <name type="scientific">Snodgrassella alvi</name>
    <dbReference type="NCBI Taxonomy" id="1196083"/>
    <lineage>
        <taxon>Bacteria</taxon>
        <taxon>Pseudomonadati</taxon>
        <taxon>Pseudomonadota</taxon>
        <taxon>Betaproteobacteria</taxon>
        <taxon>Neisseriales</taxon>
        <taxon>Neisseriaceae</taxon>
        <taxon>Snodgrassella</taxon>
    </lineage>
</organism>